<name>A0A562NCW0_9HYPH</name>
<protein>
    <recommendedName>
        <fullName evidence="3">Transposase</fullName>
    </recommendedName>
</protein>
<reference evidence="1 2" key="1">
    <citation type="journal article" date="2015" name="Stand. Genomic Sci.">
        <title>Genomic Encyclopedia of Bacterial and Archaeal Type Strains, Phase III: the genomes of soil and plant-associated and newly described type strains.</title>
        <authorList>
            <person name="Whitman W.B."/>
            <person name="Woyke T."/>
            <person name="Klenk H.P."/>
            <person name="Zhou Y."/>
            <person name="Lilburn T.G."/>
            <person name="Beck B.J."/>
            <person name="De Vos P."/>
            <person name="Vandamme P."/>
            <person name="Eisen J.A."/>
            <person name="Garrity G."/>
            <person name="Hugenholtz P."/>
            <person name="Kyrpides N.C."/>
        </authorList>
    </citation>
    <scope>NUCLEOTIDE SEQUENCE [LARGE SCALE GENOMIC DNA]</scope>
    <source>
        <strain evidence="1 2">CGMCC 1.2546</strain>
    </source>
</reference>
<dbReference type="Proteomes" id="UP000317122">
    <property type="component" value="Unassembled WGS sequence"/>
</dbReference>
<comment type="caution">
    <text evidence="1">The sequence shown here is derived from an EMBL/GenBank/DDBJ whole genome shotgun (WGS) entry which is preliminary data.</text>
</comment>
<evidence type="ECO:0008006" key="3">
    <source>
        <dbReference type="Google" id="ProtNLM"/>
    </source>
</evidence>
<evidence type="ECO:0000313" key="2">
    <source>
        <dbReference type="Proteomes" id="UP000317122"/>
    </source>
</evidence>
<proteinExistence type="predicted"/>
<evidence type="ECO:0000313" key="1">
    <source>
        <dbReference type="EMBL" id="TWI30022.1"/>
    </source>
</evidence>
<organism evidence="1 2">
    <name type="scientific">Mesorhizobium tianshanense</name>
    <dbReference type="NCBI Taxonomy" id="39844"/>
    <lineage>
        <taxon>Bacteria</taxon>
        <taxon>Pseudomonadati</taxon>
        <taxon>Pseudomonadota</taxon>
        <taxon>Alphaproteobacteria</taxon>
        <taxon>Hyphomicrobiales</taxon>
        <taxon>Phyllobacteriaceae</taxon>
        <taxon>Mesorhizobium</taxon>
    </lineage>
</organism>
<dbReference type="AlphaFoldDB" id="A0A562NCW0"/>
<keyword evidence="2" id="KW-1185">Reference proteome</keyword>
<gene>
    <name evidence="1" type="ORF">IQ26_04838</name>
</gene>
<dbReference type="EMBL" id="VLKT01000033">
    <property type="protein sequence ID" value="TWI30022.1"/>
    <property type="molecule type" value="Genomic_DNA"/>
</dbReference>
<accession>A0A562NCW0</accession>
<sequence length="53" mass="6561">MRREYKMVVCIFAQYKKENGPIHIRRRRLATAYRKNKYYKVLASALIFGHVWW</sequence>